<dbReference type="InterPro" id="IPR035906">
    <property type="entry name" value="MetI-like_sf"/>
</dbReference>
<feature type="transmembrane region" description="Helical" evidence="7">
    <location>
        <begin position="122"/>
        <end position="144"/>
    </location>
</feature>
<evidence type="ECO:0000256" key="4">
    <source>
        <dbReference type="ARBA" id="ARBA00022692"/>
    </source>
</evidence>
<name>A0A7K3MA34_9ACTN</name>
<evidence type="ECO:0000256" key="2">
    <source>
        <dbReference type="ARBA" id="ARBA00022448"/>
    </source>
</evidence>
<feature type="domain" description="ABC transmembrane type-1" evidence="8">
    <location>
        <begin position="87"/>
        <end position="275"/>
    </location>
</feature>
<dbReference type="PANTHER" id="PTHR43744:SF12">
    <property type="entry name" value="ABC TRANSPORTER PERMEASE PROTEIN MG189-RELATED"/>
    <property type="match status" value="1"/>
</dbReference>
<sequence>MVEPTAGRRVRPASARVAGMGRRRRPGTMHLPLILAAVVTAFPFYAMIVISLQPGQPIDLPGSLIPSVISYDSYREVLGSSRIMSWAFNSAVYSLASVVLVLVFASMAGYAFAKKKFFGREVIFWSFVAMLMVPYHLTLIPQFIIVSEMGGLNTLWGLTLPTLANVQAMFLMRQFIRDIPDELIEASRIDGAGEFRIYWSIILPQTKPIMATLGTFVFLWHWNDFLWPLVAQRTPDMYVLTVGLNSMQQQDTVLATTMAGAVIIFLPTLLIFIGLQRFFVRGVVMSGLK</sequence>
<dbReference type="GO" id="GO:0055085">
    <property type="term" value="P:transmembrane transport"/>
    <property type="evidence" value="ECO:0007669"/>
    <property type="project" value="InterPro"/>
</dbReference>
<dbReference type="SUPFAM" id="SSF161098">
    <property type="entry name" value="MetI-like"/>
    <property type="match status" value="1"/>
</dbReference>
<evidence type="ECO:0000256" key="7">
    <source>
        <dbReference type="RuleBase" id="RU363032"/>
    </source>
</evidence>
<dbReference type="PROSITE" id="PS50928">
    <property type="entry name" value="ABC_TM1"/>
    <property type="match status" value="1"/>
</dbReference>
<dbReference type="Proteomes" id="UP000460435">
    <property type="component" value="Unassembled WGS sequence"/>
</dbReference>
<evidence type="ECO:0000256" key="6">
    <source>
        <dbReference type="ARBA" id="ARBA00023136"/>
    </source>
</evidence>
<feature type="transmembrane region" description="Helical" evidence="7">
    <location>
        <begin position="91"/>
        <end position="113"/>
    </location>
</feature>
<evidence type="ECO:0000259" key="8">
    <source>
        <dbReference type="PROSITE" id="PS50928"/>
    </source>
</evidence>
<gene>
    <name evidence="9" type="ORF">F7O44_22590</name>
</gene>
<feature type="transmembrane region" description="Helical" evidence="7">
    <location>
        <begin position="197"/>
        <end position="220"/>
    </location>
</feature>
<evidence type="ECO:0000313" key="10">
    <source>
        <dbReference type="Proteomes" id="UP000460435"/>
    </source>
</evidence>
<keyword evidence="2 7" id="KW-0813">Transport</keyword>
<evidence type="ECO:0000256" key="3">
    <source>
        <dbReference type="ARBA" id="ARBA00022475"/>
    </source>
</evidence>
<organism evidence="9 10">
    <name type="scientific">Phytoactinopolyspora mesophila</name>
    <dbReference type="NCBI Taxonomy" id="2650750"/>
    <lineage>
        <taxon>Bacteria</taxon>
        <taxon>Bacillati</taxon>
        <taxon>Actinomycetota</taxon>
        <taxon>Actinomycetes</taxon>
        <taxon>Jiangellales</taxon>
        <taxon>Jiangellaceae</taxon>
        <taxon>Phytoactinopolyspora</taxon>
    </lineage>
</organism>
<keyword evidence="6 7" id="KW-0472">Membrane</keyword>
<dbReference type="AlphaFoldDB" id="A0A7K3MA34"/>
<dbReference type="Gene3D" id="1.10.3720.10">
    <property type="entry name" value="MetI-like"/>
    <property type="match status" value="1"/>
</dbReference>
<feature type="transmembrane region" description="Helical" evidence="7">
    <location>
        <begin position="253"/>
        <end position="275"/>
    </location>
</feature>
<protein>
    <submittedName>
        <fullName evidence="9">ABC transporter permease subunit</fullName>
    </submittedName>
</protein>
<accession>A0A7K3MA34</accession>
<dbReference type="InterPro" id="IPR000515">
    <property type="entry name" value="MetI-like"/>
</dbReference>
<keyword evidence="5 7" id="KW-1133">Transmembrane helix</keyword>
<dbReference type="EMBL" id="WLZY01000009">
    <property type="protein sequence ID" value="NDL59867.1"/>
    <property type="molecule type" value="Genomic_DNA"/>
</dbReference>
<keyword evidence="10" id="KW-1185">Reference proteome</keyword>
<feature type="transmembrane region" description="Helical" evidence="7">
    <location>
        <begin position="31"/>
        <end position="52"/>
    </location>
</feature>
<dbReference type="CDD" id="cd06261">
    <property type="entry name" value="TM_PBP2"/>
    <property type="match status" value="1"/>
</dbReference>
<comment type="similarity">
    <text evidence="7">Belongs to the binding-protein-dependent transport system permease family.</text>
</comment>
<keyword evidence="3" id="KW-1003">Cell membrane</keyword>
<proteinExistence type="inferred from homology"/>
<evidence type="ECO:0000256" key="1">
    <source>
        <dbReference type="ARBA" id="ARBA00004651"/>
    </source>
</evidence>
<evidence type="ECO:0000313" key="9">
    <source>
        <dbReference type="EMBL" id="NDL59867.1"/>
    </source>
</evidence>
<dbReference type="PANTHER" id="PTHR43744">
    <property type="entry name" value="ABC TRANSPORTER PERMEASE PROTEIN MG189-RELATED-RELATED"/>
    <property type="match status" value="1"/>
</dbReference>
<keyword evidence="4 7" id="KW-0812">Transmembrane</keyword>
<reference evidence="9 10" key="1">
    <citation type="submission" date="2019-11" db="EMBL/GenBank/DDBJ databases">
        <authorList>
            <person name="Li X.-J."/>
            <person name="Feng X.-M."/>
        </authorList>
    </citation>
    <scope>NUCLEOTIDE SEQUENCE [LARGE SCALE GENOMIC DNA]</scope>
    <source>
        <strain evidence="9 10">XMNu-373</strain>
    </source>
</reference>
<evidence type="ECO:0000256" key="5">
    <source>
        <dbReference type="ARBA" id="ARBA00022989"/>
    </source>
</evidence>
<dbReference type="Pfam" id="PF00528">
    <property type="entry name" value="BPD_transp_1"/>
    <property type="match status" value="1"/>
</dbReference>
<dbReference type="GO" id="GO:0005886">
    <property type="term" value="C:plasma membrane"/>
    <property type="evidence" value="ECO:0007669"/>
    <property type="project" value="UniProtKB-SubCell"/>
</dbReference>
<comment type="subcellular location">
    <subcellularLocation>
        <location evidence="1 7">Cell membrane</location>
        <topology evidence="1 7">Multi-pass membrane protein</topology>
    </subcellularLocation>
</comment>
<feature type="transmembrane region" description="Helical" evidence="7">
    <location>
        <begin position="156"/>
        <end position="176"/>
    </location>
</feature>
<comment type="caution">
    <text evidence="9">The sequence shown here is derived from an EMBL/GenBank/DDBJ whole genome shotgun (WGS) entry which is preliminary data.</text>
</comment>